<dbReference type="SUPFAM" id="SSF51735">
    <property type="entry name" value="NAD(P)-binding Rossmann-fold domains"/>
    <property type="match status" value="1"/>
</dbReference>
<evidence type="ECO:0000313" key="2">
    <source>
        <dbReference type="EMBL" id="OXM61183.1"/>
    </source>
</evidence>
<protein>
    <recommendedName>
        <fullName evidence="1">NAD(P)-binding domain-containing protein</fullName>
    </recommendedName>
</protein>
<comment type="caution">
    <text evidence="2">The sequence shown here is derived from an EMBL/GenBank/DDBJ whole genome shotgun (WGS) entry which is preliminary data.</text>
</comment>
<feature type="domain" description="NAD(P)-binding" evidence="1">
    <location>
        <begin position="7"/>
        <end position="211"/>
    </location>
</feature>
<dbReference type="InterPro" id="IPR036291">
    <property type="entry name" value="NAD(P)-bd_dom_sf"/>
</dbReference>
<dbReference type="AlphaFoldDB" id="A0A229SQU2"/>
<dbReference type="EMBL" id="NMUL01000049">
    <property type="protein sequence ID" value="OXM61183.1"/>
    <property type="molecule type" value="Genomic_DNA"/>
</dbReference>
<dbReference type="GO" id="GO:0004074">
    <property type="term" value="F:biliverdin reductase [NAD(P)H] activity"/>
    <property type="evidence" value="ECO:0007669"/>
    <property type="project" value="TreeGrafter"/>
</dbReference>
<dbReference type="PANTHER" id="PTHR43355">
    <property type="entry name" value="FLAVIN REDUCTASE (NADPH)"/>
    <property type="match status" value="1"/>
</dbReference>
<dbReference type="GO" id="GO:0042602">
    <property type="term" value="F:riboflavin reductase (NADPH) activity"/>
    <property type="evidence" value="ECO:0007669"/>
    <property type="project" value="TreeGrafter"/>
</dbReference>
<dbReference type="OrthoDB" id="3763081at2"/>
<organism evidence="2 3">
    <name type="scientific">Amycolatopsis vastitatis</name>
    <dbReference type="NCBI Taxonomy" id="1905142"/>
    <lineage>
        <taxon>Bacteria</taxon>
        <taxon>Bacillati</taxon>
        <taxon>Actinomycetota</taxon>
        <taxon>Actinomycetes</taxon>
        <taxon>Pseudonocardiales</taxon>
        <taxon>Pseudonocardiaceae</taxon>
        <taxon>Amycolatopsis</taxon>
    </lineage>
</organism>
<dbReference type="Pfam" id="PF13460">
    <property type="entry name" value="NAD_binding_10"/>
    <property type="match status" value="1"/>
</dbReference>
<accession>A0A229SQU2</accession>
<proteinExistence type="predicted"/>
<evidence type="ECO:0000313" key="3">
    <source>
        <dbReference type="Proteomes" id="UP000215199"/>
    </source>
</evidence>
<dbReference type="InterPro" id="IPR016040">
    <property type="entry name" value="NAD(P)-bd_dom"/>
</dbReference>
<sequence length="222" mass="22995">MKLTVFGASGGIGRLLLEQATAAGHDVTAVVRDPAKVAGHPGRVVSADLLTAAPAILAGAVSGADAVVSAVGPASNATAGVASQATTKIIRAMREAGVRRLVVVSAAPVGTTPAPGRPQPPRRDPGDRFFLGAVLYPILKAFLRPQYRDLALMEDALRDSGLDWTAVRPVQLTGKPPTGRYRTALDRNLPGGRYVTRADVADCLLRVLDQPETAGHTVGIAD</sequence>
<dbReference type="InterPro" id="IPR051606">
    <property type="entry name" value="Polyketide_Oxido-like"/>
</dbReference>
<name>A0A229SQU2_9PSEU</name>
<dbReference type="PANTHER" id="PTHR43355:SF2">
    <property type="entry name" value="FLAVIN REDUCTASE (NADPH)"/>
    <property type="match status" value="1"/>
</dbReference>
<evidence type="ECO:0000259" key="1">
    <source>
        <dbReference type="Pfam" id="PF13460"/>
    </source>
</evidence>
<dbReference type="Proteomes" id="UP000215199">
    <property type="component" value="Unassembled WGS sequence"/>
</dbReference>
<gene>
    <name evidence="2" type="ORF">CF165_39750</name>
</gene>
<dbReference type="Gene3D" id="3.40.50.720">
    <property type="entry name" value="NAD(P)-binding Rossmann-like Domain"/>
    <property type="match status" value="1"/>
</dbReference>
<reference evidence="3" key="1">
    <citation type="submission" date="2017-07" db="EMBL/GenBank/DDBJ databases">
        <title>Comparative genome mining reveals phylogenetic distribution patterns of secondary metabolites in Amycolatopsis.</title>
        <authorList>
            <person name="Adamek M."/>
            <person name="Alanjary M."/>
            <person name="Sales-Ortells H."/>
            <person name="Goodfellow M."/>
            <person name="Bull A.T."/>
            <person name="Kalinowski J."/>
            <person name="Ziemert N."/>
        </authorList>
    </citation>
    <scope>NUCLEOTIDE SEQUENCE [LARGE SCALE GENOMIC DNA]</scope>
    <source>
        <strain evidence="3">H5</strain>
    </source>
</reference>
<keyword evidence="3" id="KW-1185">Reference proteome</keyword>
<dbReference type="RefSeq" id="WP_093952742.1">
    <property type="nucleotide sequence ID" value="NZ_NMUL01000049.1"/>
</dbReference>